<proteinExistence type="predicted"/>
<gene>
    <name evidence="1" type="ORF">FBUS_03282</name>
</gene>
<comment type="caution">
    <text evidence="1">The sequence shown here is derived from an EMBL/GenBank/DDBJ whole genome shotgun (WGS) entry which is preliminary data.</text>
</comment>
<evidence type="ECO:0000313" key="2">
    <source>
        <dbReference type="Proteomes" id="UP000728185"/>
    </source>
</evidence>
<dbReference type="EMBL" id="LUCM01001571">
    <property type="protein sequence ID" value="KAA0198690.1"/>
    <property type="molecule type" value="Genomic_DNA"/>
</dbReference>
<keyword evidence="2" id="KW-1185">Reference proteome</keyword>
<name>A0A8E0S7I4_9TREM</name>
<protein>
    <submittedName>
        <fullName evidence="1">Uncharacterized protein</fullName>
    </submittedName>
</protein>
<organism evidence="1 2">
    <name type="scientific">Fasciolopsis buskii</name>
    <dbReference type="NCBI Taxonomy" id="27845"/>
    <lineage>
        <taxon>Eukaryota</taxon>
        <taxon>Metazoa</taxon>
        <taxon>Spiralia</taxon>
        <taxon>Lophotrochozoa</taxon>
        <taxon>Platyhelminthes</taxon>
        <taxon>Trematoda</taxon>
        <taxon>Digenea</taxon>
        <taxon>Plagiorchiida</taxon>
        <taxon>Echinostomata</taxon>
        <taxon>Echinostomatoidea</taxon>
        <taxon>Fasciolidae</taxon>
        <taxon>Fasciolopsis</taxon>
    </lineage>
</organism>
<dbReference type="AlphaFoldDB" id="A0A8E0S7I4"/>
<dbReference type="Proteomes" id="UP000728185">
    <property type="component" value="Unassembled WGS sequence"/>
</dbReference>
<accession>A0A8E0S7I4</accession>
<sequence>MDDKGRAENLDVYKQTQDKSALSTASATYENLAEHSWNVLSRSIRQAYGNIPVERVVTEERNVYCGTYNTLVLLEK</sequence>
<reference evidence="1" key="1">
    <citation type="submission" date="2019-05" db="EMBL/GenBank/DDBJ databases">
        <title>Annotation for the trematode Fasciolopsis buski.</title>
        <authorList>
            <person name="Choi Y.-J."/>
        </authorList>
    </citation>
    <scope>NUCLEOTIDE SEQUENCE</scope>
    <source>
        <strain evidence="1">HT</strain>
        <tissue evidence="1">Whole worm</tissue>
    </source>
</reference>
<evidence type="ECO:0000313" key="1">
    <source>
        <dbReference type="EMBL" id="KAA0198690.1"/>
    </source>
</evidence>
<dbReference type="OrthoDB" id="674604at2759"/>